<dbReference type="PROSITE" id="PS50850">
    <property type="entry name" value="MFS"/>
    <property type="match status" value="1"/>
</dbReference>
<keyword evidence="3 5" id="KW-1133">Transmembrane helix</keyword>
<dbReference type="SUPFAM" id="SSF103473">
    <property type="entry name" value="MFS general substrate transporter"/>
    <property type="match status" value="1"/>
</dbReference>
<gene>
    <name evidence="8" type="primary">LOC128199497</name>
</gene>
<sequence length="395" mass="43935">MVGFFFIPNIMQMYGRKIVFMGINFLAALGFLIFALSENVPCLFVARVVQGIPMCGVFITTMLVGEYTDSKRRGSFTTVKKSCAAIGSMISHSLALRWSWKYVAAFSVIPNTLALILAFLWPESPSFLALTGKYDECEKSHTWLFGDSLKSKNDLEQLVATQMERKRLAVTKTNYKSVTRKLFKKDFIKPFVIVSLITMLIDASGRYYIFAYVVQILIEVTNDTSIAAYCAIGSDLLTFVALLMSSFVIRFVKRRTLLFVTGAICASLMLLTSLITFVKSHYGIGGSIHGWLTPSVILLNVFIVNVGVVPAGFAIMCEIFPLEHKGTGVCASGIVFTVLYTLFMKCTPVLMEKTGVEGTFGIYALLVIVGLVILYFILNETKDKTLVDIEKEIHR</sequence>
<dbReference type="InterPro" id="IPR005828">
    <property type="entry name" value="MFS_sugar_transport-like"/>
</dbReference>
<evidence type="ECO:0000256" key="5">
    <source>
        <dbReference type="SAM" id="Phobius"/>
    </source>
</evidence>
<evidence type="ECO:0000256" key="3">
    <source>
        <dbReference type="ARBA" id="ARBA00022989"/>
    </source>
</evidence>
<accession>A0ABM3M352</accession>
<dbReference type="GeneID" id="128199497"/>
<keyword evidence="4 5" id="KW-0472">Membrane</keyword>
<protein>
    <submittedName>
        <fullName evidence="8">Metabolite transport protein YwtG</fullName>
    </submittedName>
</protein>
<feature type="transmembrane region" description="Helical" evidence="5">
    <location>
        <begin position="191"/>
        <end position="214"/>
    </location>
</feature>
<dbReference type="PANTHER" id="PTHR48021:SF1">
    <property type="entry name" value="GH07001P-RELATED"/>
    <property type="match status" value="1"/>
</dbReference>
<dbReference type="Proteomes" id="UP001652582">
    <property type="component" value="Chromosome 25"/>
</dbReference>
<feature type="transmembrane region" description="Helical" evidence="5">
    <location>
        <begin position="297"/>
        <end position="317"/>
    </location>
</feature>
<feature type="transmembrane region" description="Helical" evidence="5">
    <location>
        <begin position="362"/>
        <end position="378"/>
    </location>
</feature>
<feature type="transmembrane region" description="Helical" evidence="5">
    <location>
        <begin position="256"/>
        <end position="277"/>
    </location>
</feature>
<organism evidence="7 8">
    <name type="scientific">Bicyclus anynana</name>
    <name type="common">Squinting bush brown butterfly</name>
    <dbReference type="NCBI Taxonomy" id="110368"/>
    <lineage>
        <taxon>Eukaryota</taxon>
        <taxon>Metazoa</taxon>
        <taxon>Ecdysozoa</taxon>
        <taxon>Arthropoda</taxon>
        <taxon>Hexapoda</taxon>
        <taxon>Insecta</taxon>
        <taxon>Pterygota</taxon>
        <taxon>Neoptera</taxon>
        <taxon>Endopterygota</taxon>
        <taxon>Lepidoptera</taxon>
        <taxon>Glossata</taxon>
        <taxon>Ditrysia</taxon>
        <taxon>Papilionoidea</taxon>
        <taxon>Nymphalidae</taxon>
        <taxon>Satyrinae</taxon>
        <taxon>Satyrini</taxon>
        <taxon>Mycalesina</taxon>
        <taxon>Bicyclus</taxon>
    </lineage>
</organism>
<dbReference type="InterPro" id="IPR020846">
    <property type="entry name" value="MFS_dom"/>
</dbReference>
<reference evidence="8" key="1">
    <citation type="submission" date="2025-08" db="UniProtKB">
        <authorList>
            <consortium name="RefSeq"/>
        </authorList>
    </citation>
    <scope>IDENTIFICATION</scope>
</reference>
<feature type="transmembrane region" description="Helical" evidence="5">
    <location>
        <begin position="102"/>
        <end position="121"/>
    </location>
</feature>
<proteinExistence type="predicted"/>
<keyword evidence="7" id="KW-1185">Reference proteome</keyword>
<dbReference type="PANTHER" id="PTHR48021">
    <property type="match status" value="1"/>
</dbReference>
<dbReference type="InterPro" id="IPR036259">
    <property type="entry name" value="MFS_trans_sf"/>
</dbReference>
<dbReference type="Pfam" id="PF00083">
    <property type="entry name" value="Sugar_tr"/>
    <property type="match status" value="1"/>
</dbReference>
<dbReference type="InterPro" id="IPR050549">
    <property type="entry name" value="MFS_Trehalose_Transporter"/>
</dbReference>
<name>A0ABM3M352_BICAN</name>
<feature type="transmembrane region" description="Helical" evidence="5">
    <location>
        <begin position="18"/>
        <end position="36"/>
    </location>
</feature>
<dbReference type="Gene3D" id="1.20.1250.20">
    <property type="entry name" value="MFS general substrate transporter like domains"/>
    <property type="match status" value="1"/>
</dbReference>
<evidence type="ECO:0000256" key="2">
    <source>
        <dbReference type="ARBA" id="ARBA00022692"/>
    </source>
</evidence>
<feature type="transmembrane region" description="Helical" evidence="5">
    <location>
        <begin position="48"/>
        <end position="67"/>
    </location>
</feature>
<evidence type="ECO:0000313" key="7">
    <source>
        <dbReference type="Proteomes" id="UP001652582"/>
    </source>
</evidence>
<evidence type="ECO:0000259" key="6">
    <source>
        <dbReference type="PROSITE" id="PS50850"/>
    </source>
</evidence>
<feature type="domain" description="Major facilitator superfamily (MFS) profile" evidence="6">
    <location>
        <begin position="1"/>
        <end position="382"/>
    </location>
</feature>
<keyword evidence="2 5" id="KW-0812">Transmembrane</keyword>
<evidence type="ECO:0000256" key="4">
    <source>
        <dbReference type="ARBA" id="ARBA00023136"/>
    </source>
</evidence>
<evidence type="ECO:0000256" key="1">
    <source>
        <dbReference type="ARBA" id="ARBA00004141"/>
    </source>
</evidence>
<dbReference type="RefSeq" id="XP_052745388.1">
    <property type="nucleotide sequence ID" value="XM_052889428.1"/>
</dbReference>
<comment type="subcellular location">
    <subcellularLocation>
        <location evidence="1">Membrane</location>
        <topology evidence="1">Multi-pass membrane protein</topology>
    </subcellularLocation>
</comment>
<feature type="transmembrane region" description="Helical" evidence="5">
    <location>
        <begin position="226"/>
        <end position="249"/>
    </location>
</feature>
<evidence type="ECO:0000313" key="8">
    <source>
        <dbReference type="RefSeq" id="XP_052745388.1"/>
    </source>
</evidence>
<feature type="transmembrane region" description="Helical" evidence="5">
    <location>
        <begin position="329"/>
        <end position="350"/>
    </location>
</feature>